<dbReference type="Proteomes" id="UP001595823">
    <property type="component" value="Unassembled WGS sequence"/>
</dbReference>
<evidence type="ECO:0000256" key="7">
    <source>
        <dbReference type="ARBA" id="ARBA00022737"/>
    </source>
</evidence>
<evidence type="ECO:0000313" key="16">
    <source>
        <dbReference type="EMBL" id="MFC4337544.1"/>
    </source>
</evidence>
<dbReference type="CDD" id="cd06164">
    <property type="entry name" value="S2P-M50_SpoIVFB_CBS"/>
    <property type="match status" value="1"/>
</dbReference>
<accession>A0ABV8U374</accession>
<comment type="cofactor">
    <cofactor evidence="14">
        <name>Zn(2+)</name>
        <dbReference type="ChEBI" id="CHEBI:29105"/>
    </cofactor>
    <text evidence="14">Binds 1 zinc ion per subunit.</text>
</comment>
<keyword evidence="11 14" id="KW-0482">Metalloprotease</keyword>
<sequence>MSALLSFRRSGLTIARFKDIPVTIGYSWFLLAVLIIALYAPIVAGRVADASNLVAYAYAALFAVMLLTSVFLHELGHALTARHYRIGVRSITLDALGGFTEMDREAPKPGQAALIALAGPAVSAVLGILFLLLTRVGDPGTLTWLLALQMAVANLLVAAYNLLPGLPLDGGKAVQSAIWSATKNEWTGYSVAGWIGRGVAVLTGLAGMWLYFQELYSVFGLVLMLLVAVELWRGAGASIEFSRRGETVRGLKARELARPIELVAADRPLGEALAAAEGRIMVVVADSKPVGIVDEAAAAAVEPERVDHIGLEGLMHPAGAIPPVEASLEGRELLRSLSQRGSDYYWVLDGDQLAGVLRADDVVAALQG</sequence>
<evidence type="ECO:0000256" key="14">
    <source>
        <dbReference type="PIRNR" id="PIRNR006404"/>
    </source>
</evidence>
<evidence type="ECO:0000259" key="15">
    <source>
        <dbReference type="Pfam" id="PF02163"/>
    </source>
</evidence>
<evidence type="ECO:0000256" key="1">
    <source>
        <dbReference type="ARBA" id="ARBA00004651"/>
    </source>
</evidence>
<evidence type="ECO:0000256" key="12">
    <source>
        <dbReference type="ARBA" id="ARBA00023122"/>
    </source>
</evidence>
<evidence type="ECO:0000256" key="3">
    <source>
        <dbReference type="ARBA" id="ARBA00022475"/>
    </source>
</evidence>
<dbReference type="Pfam" id="PF02163">
    <property type="entry name" value="Peptidase_M50"/>
    <property type="match status" value="1"/>
</dbReference>
<dbReference type="InterPro" id="IPR046342">
    <property type="entry name" value="CBS_dom_sf"/>
</dbReference>
<dbReference type="RefSeq" id="WP_380624635.1">
    <property type="nucleotide sequence ID" value="NZ_JBHSDK010000034.1"/>
</dbReference>
<keyword evidence="7" id="KW-0677">Repeat</keyword>
<keyword evidence="10 14" id="KW-1133">Transmembrane helix</keyword>
<feature type="transmembrane region" description="Helical" evidence="14">
    <location>
        <begin position="191"/>
        <end position="212"/>
    </location>
</feature>
<dbReference type="PANTHER" id="PTHR39188:SF3">
    <property type="entry name" value="STAGE IV SPORULATION PROTEIN FB"/>
    <property type="match status" value="1"/>
</dbReference>
<dbReference type="EMBL" id="JBHSDK010000034">
    <property type="protein sequence ID" value="MFC4337544.1"/>
    <property type="molecule type" value="Genomic_DNA"/>
</dbReference>
<feature type="transmembrane region" description="Helical" evidence="14">
    <location>
        <begin position="144"/>
        <end position="163"/>
    </location>
</feature>
<dbReference type="PANTHER" id="PTHR39188">
    <property type="entry name" value="MEMBRANE-ASSOCIATED ZINC METALLOPROTEASE M50B"/>
    <property type="match status" value="1"/>
</dbReference>
<evidence type="ECO:0000256" key="6">
    <source>
        <dbReference type="ARBA" id="ARBA00022723"/>
    </source>
</evidence>
<dbReference type="SUPFAM" id="SSF54631">
    <property type="entry name" value="CBS-domain pair"/>
    <property type="match status" value="1"/>
</dbReference>
<keyword evidence="12" id="KW-0129">CBS domain</keyword>
<evidence type="ECO:0000256" key="9">
    <source>
        <dbReference type="ARBA" id="ARBA00022833"/>
    </source>
</evidence>
<keyword evidence="6 14" id="KW-0479">Metal-binding</keyword>
<organism evidence="16 17">
    <name type="scientific">Salininema proteolyticum</name>
    <dbReference type="NCBI Taxonomy" id="1607685"/>
    <lineage>
        <taxon>Bacteria</taxon>
        <taxon>Bacillati</taxon>
        <taxon>Actinomycetota</taxon>
        <taxon>Actinomycetes</taxon>
        <taxon>Glycomycetales</taxon>
        <taxon>Glycomycetaceae</taxon>
        <taxon>Salininema</taxon>
    </lineage>
</organism>
<keyword evidence="5 14" id="KW-0812">Transmembrane</keyword>
<gene>
    <name evidence="16" type="ORF">ACFPET_20310</name>
</gene>
<dbReference type="InterPro" id="IPR008915">
    <property type="entry name" value="Peptidase_M50"/>
</dbReference>
<comment type="caution">
    <text evidence="16">The sequence shown here is derived from an EMBL/GenBank/DDBJ whole genome shotgun (WGS) entry which is preliminary data.</text>
</comment>
<keyword evidence="8 14" id="KW-0378">Hydrolase</keyword>
<keyword evidence="17" id="KW-1185">Reference proteome</keyword>
<feature type="transmembrane region" description="Helical" evidence="14">
    <location>
        <begin position="20"/>
        <end position="42"/>
    </location>
</feature>
<evidence type="ECO:0000256" key="8">
    <source>
        <dbReference type="ARBA" id="ARBA00022801"/>
    </source>
</evidence>
<keyword evidence="13 14" id="KW-0472">Membrane</keyword>
<feature type="transmembrane region" description="Helical" evidence="14">
    <location>
        <begin position="54"/>
        <end position="72"/>
    </location>
</feature>
<evidence type="ECO:0000313" key="17">
    <source>
        <dbReference type="Proteomes" id="UP001595823"/>
    </source>
</evidence>
<dbReference type="InterPro" id="IPR016483">
    <property type="entry name" value="UCP006404_Pept_M50_CBS"/>
</dbReference>
<protein>
    <recommendedName>
        <fullName evidence="14">Zinc metalloprotease</fullName>
    </recommendedName>
</protein>
<evidence type="ECO:0000256" key="4">
    <source>
        <dbReference type="ARBA" id="ARBA00022670"/>
    </source>
</evidence>
<evidence type="ECO:0000256" key="10">
    <source>
        <dbReference type="ARBA" id="ARBA00022989"/>
    </source>
</evidence>
<feature type="domain" description="Peptidase M50" evidence="15">
    <location>
        <begin position="62"/>
        <end position="134"/>
    </location>
</feature>
<evidence type="ECO:0000256" key="11">
    <source>
        <dbReference type="ARBA" id="ARBA00023049"/>
    </source>
</evidence>
<evidence type="ECO:0000256" key="5">
    <source>
        <dbReference type="ARBA" id="ARBA00022692"/>
    </source>
</evidence>
<evidence type="ECO:0000256" key="2">
    <source>
        <dbReference type="ARBA" id="ARBA00007931"/>
    </source>
</evidence>
<comment type="subcellular location">
    <subcellularLocation>
        <location evidence="1 14">Cell membrane</location>
        <topology evidence="1 14">Multi-pass membrane protein</topology>
    </subcellularLocation>
</comment>
<dbReference type="PIRSF" id="PIRSF006404">
    <property type="entry name" value="UCP006404_Pept_M50_CBS"/>
    <property type="match status" value="1"/>
</dbReference>
<comment type="similarity">
    <text evidence="2 14">Belongs to the peptidase M50B family.</text>
</comment>
<name>A0ABV8U374_9ACTN</name>
<proteinExistence type="inferred from homology"/>
<keyword evidence="9 14" id="KW-0862">Zinc</keyword>
<feature type="transmembrane region" description="Helical" evidence="14">
    <location>
        <begin position="112"/>
        <end position="132"/>
    </location>
</feature>
<feature type="transmembrane region" description="Helical" evidence="14">
    <location>
        <begin position="218"/>
        <end position="235"/>
    </location>
</feature>
<reference evidence="17" key="1">
    <citation type="journal article" date="2019" name="Int. J. Syst. Evol. Microbiol.">
        <title>The Global Catalogue of Microorganisms (GCM) 10K type strain sequencing project: providing services to taxonomists for standard genome sequencing and annotation.</title>
        <authorList>
            <consortium name="The Broad Institute Genomics Platform"/>
            <consortium name="The Broad Institute Genome Sequencing Center for Infectious Disease"/>
            <person name="Wu L."/>
            <person name="Ma J."/>
        </authorList>
    </citation>
    <scope>NUCLEOTIDE SEQUENCE [LARGE SCALE GENOMIC DNA]</scope>
    <source>
        <strain evidence="17">IBRC-M 10908</strain>
    </source>
</reference>
<keyword evidence="4 14" id="KW-0645">Protease</keyword>
<evidence type="ECO:0000256" key="13">
    <source>
        <dbReference type="ARBA" id="ARBA00023136"/>
    </source>
</evidence>
<keyword evidence="3 14" id="KW-1003">Cell membrane</keyword>